<comment type="caution">
    <text evidence="1">The sequence shown here is derived from an EMBL/GenBank/DDBJ whole genome shotgun (WGS) entry which is preliminary data.</text>
</comment>
<dbReference type="Proteomes" id="UP000547973">
    <property type="component" value="Unassembled WGS sequence"/>
</dbReference>
<accession>A0A7Z0CIT0</accession>
<gene>
    <name evidence="1" type="ORF">BKA03_002388</name>
</gene>
<dbReference type="SUPFAM" id="SSF56399">
    <property type="entry name" value="ADP-ribosylation"/>
    <property type="match status" value="1"/>
</dbReference>
<sequence>MTIWHLALESDWTKAVAAGSYRVSTRGLTVEEVGFIHGSTREQVAGVAALFYADVTEPLRLLAIDAEAVRASGTEVVFEDGGNGEMFPHIYGPIDTAWVREATPARIANGLLVVG</sequence>
<protein>
    <submittedName>
        <fullName evidence="1">Glutathione S-transferase</fullName>
        <ecNumber evidence="1">2.5.1.18</ecNumber>
    </submittedName>
</protein>
<evidence type="ECO:0000313" key="2">
    <source>
        <dbReference type="Proteomes" id="UP000547973"/>
    </source>
</evidence>
<dbReference type="EMBL" id="JACBZO010000001">
    <property type="protein sequence ID" value="NYI42269.1"/>
    <property type="molecule type" value="Genomic_DNA"/>
</dbReference>
<dbReference type="PANTHER" id="PTHR34129:SF1">
    <property type="entry name" value="DUF952 DOMAIN-CONTAINING PROTEIN"/>
    <property type="match status" value="1"/>
</dbReference>
<keyword evidence="2" id="KW-1185">Reference proteome</keyword>
<dbReference type="InterPro" id="IPR009297">
    <property type="entry name" value="DUF952"/>
</dbReference>
<evidence type="ECO:0000313" key="1">
    <source>
        <dbReference type="EMBL" id="NYI42269.1"/>
    </source>
</evidence>
<dbReference type="RefSeq" id="WP_062074126.1">
    <property type="nucleotide sequence ID" value="NZ_BBRC01000002.1"/>
</dbReference>
<dbReference type="OrthoDB" id="5638018at2"/>
<organism evidence="1 2">
    <name type="scientific">Demequina lutea</name>
    <dbReference type="NCBI Taxonomy" id="431489"/>
    <lineage>
        <taxon>Bacteria</taxon>
        <taxon>Bacillati</taxon>
        <taxon>Actinomycetota</taxon>
        <taxon>Actinomycetes</taxon>
        <taxon>Micrococcales</taxon>
        <taxon>Demequinaceae</taxon>
        <taxon>Demequina</taxon>
    </lineage>
</organism>
<proteinExistence type="predicted"/>
<dbReference type="GO" id="GO:0004364">
    <property type="term" value="F:glutathione transferase activity"/>
    <property type="evidence" value="ECO:0007669"/>
    <property type="project" value="UniProtKB-EC"/>
</dbReference>
<dbReference type="PANTHER" id="PTHR34129">
    <property type="entry name" value="BLR1139 PROTEIN"/>
    <property type="match status" value="1"/>
</dbReference>
<reference evidence="1 2" key="1">
    <citation type="submission" date="2020-07" db="EMBL/GenBank/DDBJ databases">
        <title>Sequencing the genomes of 1000 actinobacteria strains.</title>
        <authorList>
            <person name="Klenk H.-P."/>
        </authorList>
    </citation>
    <scope>NUCLEOTIDE SEQUENCE [LARGE SCALE GENOMIC DNA]</scope>
    <source>
        <strain evidence="1 2">DSM 19970</strain>
    </source>
</reference>
<dbReference type="AlphaFoldDB" id="A0A7Z0CIT0"/>
<dbReference type="EC" id="2.5.1.18" evidence="1"/>
<dbReference type="Pfam" id="PF06108">
    <property type="entry name" value="DUF952"/>
    <property type="match status" value="1"/>
</dbReference>
<dbReference type="Gene3D" id="3.20.170.20">
    <property type="entry name" value="Protein of unknown function DUF952"/>
    <property type="match status" value="1"/>
</dbReference>
<keyword evidence="1" id="KW-0808">Transferase</keyword>
<name>A0A7Z0CIT0_9MICO</name>